<reference evidence="1" key="1">
    <citation type="submission" date="2022-02" db="EMBL/GenBank/DDBJ databases">
        <title>Halalkalibacter sp. nov. isolated from Lonar Lake, India.</title>
        <authorList>
            <person name="Joshi A."/>
            <person name="Thite S."/>
            <person name="Lodha T."/>
        </authorList>
    </citation>
    <scope>NUCLEOTIDE SEQUENCE</scope>
    <source>
        <strain evidence="1">MEB205</strain>
    </source>
</reference>
<protein>
    <submittedName>
        <fullName evidence="1">Uncharacterized protein</fullName>
    </submittedName>
</protein>
<dbReference type="EMBL" id="JAKRYL010000025">
    <property type="protein sequence ID" value="MCL7749204.1"/>
    <property type="molecule type" value="Genomic_DNA"/>
</dbReference>
<dbReference type="SUPFAM" id="SSF57783">
    <property type="entry name" value="Zinc beta-ribbon"/>
    <property type="match status" value="1"/>
</dbReference>
<organism evidence="1 2">
    <name type="scientific">Halalkalibacter alkaliphilus</name>
    <dbReference type="NCBI Taxonomy" id="2917993"/>
    <lineage>
        <taxon>Bacteria</taxon>
        <taxon>Bacillati</taxon>
        <taxon>Bacillota</taxon>
        <taxon>Bacilli</taxon>
        <taxon>Bacillales</taxon>
        <taxon>Bacillaceae</taxon>
        <taxon>Halalkalibacter</taxon>
    </lineage>
</organism>
<dbReference type="AlphaFoldDB" id="A0A9X2CWS5"/>
<name>A0A9X2CWS5_9BACI</name>
<evidence type="ECO:0000313" key="2">
    <source>
        <dbReference type="Proteomes" id="UP001139150"/>
    </source>
</evidence>
<accession>A0A9X2CWS5</accession>
<proteinExistence type="predicted"/>
<evidence type="ECO:0000313" key="1">
    <source>
        <dbReference type="EMBL" id="MCL7749204.1"/>
    </source>
</evidence>
<comment type="caution">
    <text evidence="1">The sequence shown here is derived from an EMBL/GenBank/DDBJ whole genome shotgun (WGS) entry which is preliminary data.</text>
</comment>
<keyword evidence="2" id="KW-1185">Reference proteome</keyword>
<gene>
    <name evidence="1" type="ORF">MF646_18955</name>
</gene>
<sequence length="118" mass="13489">MGDKTITVRFDKEMVTRVNQLVSFYSNPIVSSKNSDVIRYAVEKLHDEVSKDERFRKKNNLPAPTTIKVNCPTCDNVTSYKMIADIGEGDMSVYECTVCEDNWTYGELVKFDSFIQGE</sequence>
<dbReference type="RefSeq" id="WP_250098071.1">
    <property type="nucleotide sequence ID" value="NZ_JAKRYL010000025.1"/>
</dbReference>
<dbReference type="Proteomes" id="UP001139150">
    <property type="component" value="Unassembled WGS sequence"/>
</dbReference>